<keyword evidence="3 6" id="KW-0812">Transmembrane</keyword>
<comment type="similarity">
    <text evidence="2 6">Belongs to the DP1 family.</text>
</comment>
<dbReference type="InParanoid" id="A0A162UB26"/>
<dbReference type="AlphaFoldDB" id="A0A162UB26"/>
<comment type="subcellular location">
    <subcellularLocation>
        <location evidence="1 6">Membrane</location>
        <topology evidence="1 6">Multi-pass membrane protein</topology>
    </subcellularLocation>
</comment>
<name>A0A162UB26_PHYB8</name>
<dbReference type="PANTHER" id="PTHR12300:SF161">
    <property type="entry name" value="RECEPTOR EXPRESSION-ENHANCING PROTEIN"/>
    <property type="match status" value="1"/>
</dbReference>
<feature type="transmembrane region" description="Helical" evidence="6">
    <location>
        <begin position="16"/>
        <end position="36"/>
    </location>
</feature>
<feature type="non-terminal residue" evidence="7">
    <location>
        <position position="1"/>
    </location>
</feature>
<evidence type="ECO:0000256" key="4">
    <source>
        <dbReference type="ARBA" id="ARBA00022989"/>
    </source>
</evidence>
<evidence type="ECO:0000313" key="7">
    <source>
        <dbReference type="EMBL" id="OAD73763.1"/>
    </source>
</evidence>
<keyword evidence="4 6" id="KW-1133">Transmembrane helix</keyword>
<evidence type="ECO:0000256" key="6">
    <source>
        <dbReference type="RuleBase" id="RU362006"/>
    </source>
</evidence>
<keyword evidence="5 6" id="KW-0472">Membrane</keyword>
<dbReference type="RefSeq" id="XP_018291803.1">
    <property type="nucleotide sequence ID" value="XM_018428292.1"/>
</dbReference>
<dbReference type="EMBL" id="KV440980">
    <property type="protein sequence ID" value="OAD73763.1"/>
    <property type="molecule type" value="Genomic_DNA"/>
</dbReference>
<dbReference type="GeneID" id="28989198"/>
<evidence type="ECO:0000256" key="2">
    <source>
        <dbReference type="ARBA" id="ARBA00008573"/>
    </source>
</evidence>
<accession>A0A162UB26</accession>
<dbReference type="OrthoDB" id="10009287at2759"/>
<gene>
    <name evidence="7" type="ORF">PHYBLDRAFT_112506</name>
</gene>
<dbReference type="STRING" id="763407.A0A162UB26"/>
<proteinExistence type="inferred from homology"/>
<dbReference type="VEuPathDB" id="FungiDB:PHYBLDRAFT_112506"/>
<dbReference type="Proteomes" id="UP000077315">
    <property type="component" value="Unassembled WGS sequence"/>
</dbReference>
<evidence type="ECO:0000313" key="8">
    <source>
        <dbReference type="Proteomes" id="UP000077315"/>
    </source>
</evidence>
<evidence type="ECO:0000256" key="1">
    <source>
        <dbReference type="ARBA" id="ARBA00004141"/>
    </source>
</evidence>
<evidence type="ECO:0000256" key="5">
    <source>
        <dbReference type="ARBA" id="ARBA00023136"/>
    </source>
</evidence>
<organism evidence="7 8">
    <name type="scientific">Phycomyces blakesleeanus (strain ATCC 8743b / DSM 1359 / FGSC 10004 / NBRC 33097 / NRRL 1555)</name>
    <dbReference type="NCBI Taxonomy" id="763407"/>
    <lineage>
        <taxon>Eukaryota</taxon>
        <taxon>Fungi</taxon>
        <taxon>Fungi incertae sedis</taxon>
        <taxon>Mucoromycota</taxon>
        <taxon>Mucoromycotina</taxon>
        <taxon>Mucoromycetes</taxon>
        <taxon>Mucorales</taxon>
        <taxon>Phycomycetaceae</taxon>
        <taxon>Phycomyces</taxon>
    </lineage>
</organism>
<evidence type="ECO:0000256" key="3">
    <source>
        <dbReference type="ARBA" id="ARBA00022692"/>
    </source>
</evidence>
<reference evidence="8" key="1">
    <citation type="submission" date="2015-06" db="EMBL/GenBank/DDBJ databases">
        <title>Expansion of signal transduction pathways in fungi by whole-genome duplication.</title>
        <authorList>
            <consortium name="DOE Joint Genome Institute"/>
            <person name="Corrochano L.M."/>
            <person name="Kuo A."/>
            <person name="Marcet-Houben M."/>
            <person name="Polaino S."/>
            <person name="Salamov A."/>
            <person name="Villalobos J.M."/>
            <person name="Alvarez M.I."/>
            <person name="Avalos J."/>
            <person name="Benito E.P."/>
            <person name="Benoit I."/>
            <person name="Burger G."/>
            <person name="Camino L.P."/>
            <person name="Canovas D."/>
            <person name="Cerda-Olmedo E."/>
            <person name="Cheng J.-F."/>
            <person name="Dominguez A."/>
            <person name="Elias M."/>
            <person name="Eslava A.P."/>
            <person name="Glaser F."/>
            <person name="Grimwood J."/>
            <person name="Gutierrez G."/>
            <person name="Heitman J."/>
            <person name="Henrissat B."/>
            <person name="Iturriaga E.A."/>
            <person name="Lang B.F."/>
            <person name="Lavin J.L."/>
            <person name="Lee S."/>
            <person name="Li W."/>
            <person name="Lindquist E."/>
            <person name="Lopez-Garcia S."/>
            <person name="Luque E.M."/>
            <person name="Marcos A.T."/>
            <person name="Martin J."/>
            <person name="McCluskey K."/>
            <person name="Medina H.R."/>
            <person name="Miralles-Duran A."/>
            <person name="Miyazaki A."/>
            <person name="Munoz-Torres E."/>
            <person name="Oguiza J.A."/>
            <person name="Ohm R."/>
            <person name="Olmedo M."/>
            <person name="Orejas M."/>
            <person name="Ortiz-Castellanos L."/>
            <person name="Pisabarro A.G."/>
            <person name="Rodriguez-Romero J."/>
            <person name="Ruiz-Herrera J."/>
            <person name="Ruiz-Vazquez R."/>
            <person name="Sanz C."/>
            <person name="Schackwitz W."/>
            <person name="Schmutz J."/>
            <person name="Shahriari M."/>
            <person name="Shelest E."/>
            <person name="Silva-Franco F."/>
            <person name="Soanes D."/>
            <person name="Syed K."/>
            <person name="Tagua V.G."/>
            <person name="Talbot N.J."/>
            <person name="Thon M."/>
            <person name="De vries R.P."/>
            <person name="Wiebenga A."/>
            <person name="Yadav J.S."/>
            <person name="Braun E.L."/>
            <person name="Baker S."/>
            <person name="Garre V."/>
            <person name="Horwitz B."/>
            <person name="Torres-Martinez S."/>
            <person name="Idnurm A."/>
            <person name="Herrera-Estrella A."/>
            <person name="Gabaldon T."/>
            <person name="Grigoriev I.V."/>
        </authorList>
    </citation>
    <scope>NUCLEOTIDE SEQUENCE [LARGE SCALE GENOMIC DNA]</scope>
    <source>
        <strain evidence="8">NRRL 1555(-)</strain>
    </source>
</reference>
<protein>
    <recommendedName>
        <fullName evidence="6">Protein YOP1</fullName>
    </recommendedName>
</protein>
<dbReference type="PANTHER" id="PTHR12300">
    <property type="entry name" value="HVA22-LIKE PROTEINS"/>
    <property type="match status" value="1"/>
</dbReference>
<keyword evidence="8" id="KW-1185">Reference proteome</keyword>
<sequence>LKCLENPDYLERKQWLTYWIIFCFLQILELFSDIILYHFPPYFLFKALLILCMILPRLKGASGIYMYILRPLLIPQNSTLNNTSAS</sequence>
<comment type="caution">
    <text evidence="6">Lacks conserved residue(s) required for the propagation of feature annotation.</text>
</comment>
<dbReference type="GO" id="GO:0016020">
    <property type="term" value="C:membrane"/>
    <property type="evidence" value="ECO:0007669"/>
    <property type="project" value="UniProtKB-SubCell"/>
</dbReference>
<dbReference type="InterPro" id="IPR004345">
    <property type="entry name" value="TB2_DP1_HVA22"/>
</dbReference>
<dbReference type="Pfam" id="PF03134">
    <property type="entry name" value="TB2_DP1_HVA22"/>
    <property type="match status" value="1"/>
</dbReference>